<proteinExistence type="predicted"/>
<keyword evidence="3" id="KW-1185">Reference proteome</keyword>
<dbReference type="Proteomes" id="UP000734854">
    <property type="component" value="Unassembled WGS sequence"/>
</dbReference>
<keyword evidence="1" id="KW-0812">Transmembrane</keyword>
<accession>A0A8J5KJ42</accession>
<evidence type="ECO:0000313" key="3">
    <source>
        <dbReference type="Proteomes" id="UP000734854"/>
    </source>
</evidence>
<gene>
    <name evidence="2" type="ORF">ZIOFF_062303</name>
</gene>
<sequence>MSSGDLDLFLHGAGNFAASNQRSISGSCVVGGLTFFLFALSATSSFISCAPYVPLKWEGSKRTDSMRYTRVGFGVKYFGFQHINLCFVLFIFLRGALT</sequence>
<dbReference type="EMBL" id="JACMSC010000017">
    <property type="protein sequence ID" value="KAG6478858.1"/>
    <property type="molecule type" value="Genomic_DNA"/>
</dbReference>
<feature type="transmembrane region" description="Helical" evidence="1">
    <location>
        <begin position="74"/>
        <end position="93"/>
    </location>
</feature>
<dbReference type="AlphaFoldDB" id="A0A8J5KJ42"/>
<keyword evidence="1" id="KW-1133">Transmembrane helix</keyword>
<evidence type="ECO:0000313" key="2">
    <source>
        <dbReference type="EMBL" id="KAG6478858.1"/>
    </source>
</evidence>
<name>A0A8J5KJ42_ZINOF</name>
<comment type="caution">
    <text evidence="2">The sequence shown here is derived from an EMBL/GenBank/DDBJ whole genome shotgun (WGS) entry which is preliminary data.</text>
</comment>
<evidence type="ECO:0000256" key="1">
    <source>
        <dbReference type="SAM" id="Phobius"/>
    </source>
</evidence>
<organism evidence="2 3">
    <name type="scientific">Zingiber officinale</name>
    <name type="common">Ginger</name>
    <name type="synonym">Amomum zingiber</name>
    <dbReference type="NCBI Taxonomy" id="94328"/>
    <lineage>
        <taxon>Eukaryota</taxon>
        <taxon>Viridiplantae</taxon>
        <taxon>Streptophyta</taxon>
        <taxon>Embryophyta</taxon>
        <taxon>Tracheophyta</taxon>
        <taxon>Spermatophyta</taxon>
        <taxon>Magnoliopsida</taxon>
        <taxon>Liliopsida</taxon>
        <taxon>Zingiberales</taxon>
        <taxon>Zingiberaceae</taxon>
        <taxon>Zingiber</taxon>
    </lineage>
</organism>
<keyword evidence="1" id="KW-0472">Membrane</keyword>
<protein>
    <submittedName>
        <fullName evidence="2">Uncharacterized protein</fullName>
    </submittedName>
</protein>
<feature type="transmembrane region" description="Helical" evidence="1">
    <location>
        <begin position="29"/>
        <end position="53"/>
    </location>
</feature>
<reference evidence="2 3" key="1">
    <citation type="submission" date="2020-08" db="EMBL/GenBank/DDBJ databases">
        <title>Plant Genome Project.</title>
        <authorList>
            <person name="Zhang R.-G."/>
        </authorList>
    </citation>
    <scope>NUCLEOTIDE SEQUENCE [LARGE SCALE GENOMIC DNA]</scope>
    <source>
        <tissue evidence="2">Rhizome</tissue>
    </source>
</reference>